<dbReference type="SMART" id="SM00504">
    <property type="entry name" value="Ubox"/>
    <property type="match status" value="1"/>
</dbReference>
<evidence type="ECO:0000256" key="2">
    <source>
        <dbReference type="ARBA" id="ARBA00004906"/>
    </source>
</evidence>
<feature type="domain" description="U-box" evidence="6">
    <location>
        <begin position="734"/>
        <end position="809"/>
    </location>
</feature>
<evidence type="ECO:0000256" key="1">
    <source>
        <dbReference type="ARBA" id="ARBA00000900"/>
    </source>
</evidence>
<feature type="compositionally biased region" description="Basic and acidic residues" evidence="5">
    <location>
        <begin position="279"/>
        <end position="294"/>
    </location>
</feature>
<keyword evidence="4" id="KW-0808">Transferase</keyword>
<feature type="region of interest" description="Disordered" evidence="5">
    <location>
        <begin position="532"/>
        <end position="553"/>
    </location>
</feature>
<dbReference type="PANTHER" id="PTHR35549">
    <property type="entry name" value="OS04G0584500 PROTEIN"/>
    <property type="match status" value="1"/>
</dbReference>
<dbReference type="SUPFAM" id="SSF48371">
    <property type="entry name" value="ARM repeat"/>
    <property type="match status" value="1"/>
</dbReference>
<evidence type="ECO:0000256" key="3">
    <source>
        <dbReference type="ARBA" id="ARBA00012483"/>
    </source>
</evidence>
<dbReference type="Gene3D" id="1.25.10.10">
    <property type="entry name" value="Leucine-rich Repeat Variant"/>
    <property type="match status" value="1"/>
</dbReference>
<feature type="compositionally biased region" description="Basic and acidic residues" evidence="5">
    <location>
        <begin position="86"/>
        <end position="103"/>
    </location>
</feature>
<accession>A0AAW1XX07</accession>
<protein>
    <recommendedName>
        <fullName evidence="3">RING-type E3 ubiquitin transferase</fullName>
        <ecNumber evidence="3">2.3.2.27</ecNumber>
    </recommendedName>
</protein>
<comment type="pathway">
    <text evidence="2">Protein modification; protein ubiquitination.</text>
</comment>
<evidence type="ECO:0000256" key="5">
    <source>
        <dbReference type="SAM" id="MobiDB-lite"/>
    </source>
</evidence>
<dbReference type="Pfam" id="PF23568">
    <property type="entry name" value="ARM_LIN"/>
    <property type="match status" value="1"/>
</dbReference>
<comment type="caution">
    <text evidence="7">The sequence shown here is derived from an EMBL/GenBank/DDBJ whole genome shotgun (WGS) entry which is preliminary data.</text>
</comment>
<dbReference type="Gene3D" id="3.30.40.10">
    <property type="entry name" value="Zinc/RING finger domain, C3HC4 (zinc finger)"/>
    <property type="match status" value="1"/>
</dbReference>
<organism evidence="7 8">
    <name type="scientific">Rubus argutus</name>
    <name type="common">Southern blackberry</name>
    <dbReference type="NCBI Taxonomy" id="59490"/>
    <lineage>
        <taxon>Eukaryota</taxon>
        <taxon>Viridiplantae</taxon>
        <taxon>Streptophyta</taxon>
        <taxon>Embryophyta</taxon>
        <taxon>Tracheophyta</taxon>
        <taxon>Spermatophyta</taxon>
        <taxon>Magnoliopsida</taxon>
        <taxon>eudicotyledons</taxon>
        <taxon>Gunneridae</taxon>
        <taxon>Pentapetalae</taxon>
        <taxon>rosids</taxon>
        <taxon>fabids</taxon>
        <taxon>Rosales</taxon>
        <taxon>Rosaceae</taxon>
        <taxon>Rosoideae</taxon>
        <taxon>Rosoideae incertae sedis</taxon>
        <taxon>Rubus</taxon>
    </lineage>
</organism>
<evidence type="ECO:0000259" key="6">
    <source>
        <dbReference type="PROSITE" id="PS51698"/>
    </source>
</evidence>
<reference evidence="7 8" key="1">
    <citation type="journal article" date="2023" name="G3 (Bethesda)">
        <title>A chromosome-length genome assembly and annotation of blackberry (Rubus argutus, cv. 'Hillquist').</title>
        <authorList>
            <person name="Bruna T."/>
            <person name="Aryal R."/>
            <person name="Dudchenko O."/>
            <person name="Sargent D.J."/>
            <person name="Mead D."/>
            <person name="Buti M."/>
            <person name="Cavallini A."/>
            <person name="Hytonen T."/>
            <person name="Andres J."/>
            <person name="Pham M."/>
            <person name="Weisz D."/>
            <person name="Mascagni F."/>
            <person name="Usai G."/>
            <person name="Natali L."/>
            <person name="Bassil N."/>
            <person name="Fernandez G.E."/>
            <person name="Lomsadze A."/>
            <person name="Armour M."/>
            <person name="Olukolu B."/>
            <person name="Poorten T."/>
            <person name="Britton C."/>
            <person name="Davik J."/>
            <person name="Ashrafi H."/>
            <person name="Aiden E.L."/>
            <person name="Borodovsky M."/>
            <person name="Worthington M."/>
        </authorList>
    </citation>
    <scope>NUCLEOTIDE SEQUENCE [LARGE SCALE GENOMIC DNA]</scope>
    <source>
        <strain evidence="7">PI 553951</strain>
    </source>
</reference>
<feature type="region of interest" description="Disordered" evidence="5">
    <location>
        <begin position="177"/>
        <end position="201"/>
    </location>
</feature>
<comment type="catalytic activity">
    <reaction evidence="1">
        <text>S-ubiquitinyl-[E2 ubiquitin-conjugating enzyme]-L-cysteine + [acceptor protein]-L-lysine = [E2 ubiquitin-conjugating enzyme]-L-cysteine + N(6)-ubiquitinyl-[acceptor protein]-L-lysine.</text>
        <dbReference type="EC" id="2.3.2.27"/>
    </reaction>
</comment>
<dbReference type="InterPro" id="IPR045210">
    <property type="entry name" value="RING-Ubox_PUB"/>
</dbReference>
<feature type="compositionally biased region" description="Polar residues" evidence="5">
    <location>
        <begin position="659"/>
        <end position="673"/>
    </location>
</feature>
<dbReference type="InterPro" id="IPR003613">
    <property type="entry name" value="Ubox_domain"/>
</dbReference>
<dbReference type="CDD" id="cd16664">
    <property type="entry name" value="RING-Ubox_PUB"/>
    <property type="match status" value="1"/>
</dbReference>
<dbReference type="GO" id="GO:0061630">
    <property type="term" value="F:ubiquitin protein ligase activity"/>
    <property type="evidence" value="ECO:0007669"/>
    <property type="project" value="UniProtKB-EC"/>
</dbReference>
<dbReference type="Proteomes" id="UP001457282">
    <property type="component" value="Unassembled WGS sequence"/>
</dbReference>
<proteinExistence type="predicted"/>
<dbReference type="Pfam" id="PF04564">
    <property type="entry name" value="U-box"/>
    <property type="match status" value="1"/>
</dbReference>
<dbReference type="Pfam" id="PF23628">
    <property type="entry name" value="ARM_LIN_C"/>
    <property type="match status" value="1"/>
</dbReference>
<feature type="region of interest" description="Disordered" evidence="5">
    <location>
        <begin position="651"/>
        <end position="680"/>
    </location>
</feature>
<dbReference type="InterPro" id="IPR055566">
    <property type="entry name" value="ARM_LIN"/>
</dbReference>
<dbReference type="PROSITE" id="PS51698">
    <property type="entry name" value="U_BOX"/>
    <property type="match status" value="1"/>
</dbReference>
<dbReference type="AlphaFoldDB" id="A0AAW1XX07"/>
<feature type="region of interest" description="Disordered" evidence="5">
    <location>
        <begin position="1051"/>
        <end position="1073"/>
    </location>
</feature>
<dbReference type="InterPro" id="IPR013083">
    <property type="entry name" value="Znf_RING/FYVE/PHD"/>
</dbReference>
<feature type="region of interest" description="Disordered" evidence="5">
    <location>
        <begin position="86"/>
        <end position="109"/>
    </location>
</feature>
<dbReference type="EC" id="2.3.2.27" evidence="3"/>
<dbReference type="EMBL" id="JBEDUW010000003">
    <property type="protein sequence ID" value="KAK9941337.1"/>
    <property type="molecule type" value="Genomic_DNA"/>
</dbReference>
<keyword evidence="8" id="KW-1185">Reference proteome</keyword>
<dbReference type="InterPro" id="IPR056512">
    <property type="entry name" value="LIN_N"/>
</dbReference>
<dbReference type="InterPro" id="IPR011989">
    <property type="entry name" value="ARM-like"/>
</dbReference>
<dbReference type="PANTHER" id="PTHR35549:SF1">
    <property type="entry name" value="OS04G0584500 PROTEIN"/>
    <property type="match status" value="1"/>
</dbReference>
<feature type="region of interest" description="Disordered" evidence="5">
    <location>
        <begin position="31"/>
        <end position="71"/>
    </location>
</feature>
<feature type="compositionally biased region" description="Basic and acidic residues" evidence="5">
    <location>
        <begin position="36"/>
        <end position="71"/>
    </location>
</feature>
<gene>
    <name evidence="7" type="ORF">M0R45_017943</name>
</gene>
<evidence type="ECO:0000313" key="7">
    <source>
        <dbReference type="EMBL" id="KAK9941337.1"/>
    </source>
</evidence>
<feature type="region of interest" description="Disordered" evidence="5">
    <location>
        <begin position="248"/>
        <end position="295"/>
    </location>
</feature>
<evidence type="ECO:0000313" key="8">
    <source>
        <dbReference type="Proteomes" id="UP001457282"/>
    </source>
</evidence>
<dbReference type="GO" id="GO:0016567">
    <property type="term" value="P:protein ubiquitination"/>
    <property type="evidence" value="ECO:0007669"/>
    <property type="project" value="InterPro"/>
</dbReference>
<feature type="compositionally biased region" description="Polar residues" evidence="5">
    <location>
        <begin position="254"/>
        <end position="265"/>
    </location>
</feature>
<name>A0AAW1XX07_RUBAR</name>
<evidence type="ECO:0000256" key="4">
    <source>
        <dbReference type="ARBA" id="ARBA00022679"/>
    </source>
</evidence>
<sequence>MASSLEDLLAEDGFKGRKLLARSRTSFLTETMPHYHNSDQPKRHSVSGDRIRTERTRSDVNRNGVKDDALTSDDIRSRGRLGDDLLRRDKLDGGSKKEGRDRLGGLGPTSVWEARSLKSNLSERGHASVWEARSLKSNLSERGHASVWEARSLKSNISERDQASVWETRSVKSSLSEVGHTSMWEGRSSKRNLPERQPENEIVEVEDEEYKDIYLNDLYSSEGRKVEYSNGSMEMEGFDERLRKLTEVDRRHSNSSTNHMSGRTSFSEKDRRSRKQRAKHETSENSRSQKRDKVLQVASKPALDEIAIKAMVSILSGYIKRFIKEEDFRIALRDNCMSSLNFNDQEEGHAESKILASLEEAIEAIEKAAEESASEKDIRRASLQLSVITGLTSDDLKDGFTSGVSNCKLSACAHLYLSVVYKILKKDKVSSKHLLQVFCDSPFNARTTLLPELWDYLFLPHLSHLKVWYDQEVDSLADAQNGPRKLKLLGKAYNDILDSGTYQFAVYYKDWLTEGTESPCIPSIHIPSVSLRQVQQGSSHSHSSELASPGGPQSMVSKKLYDAVFGRASKTKFYEAEDDGEIESFDDCMTTPDGSAVVEQKRPYSAEAVQYMYRDIEEDSTKSAPEDESLAGNGLSMAAEQHWSFFGASDPSECDHNDQSGNISRENTESITMRHQPAPKEKELAHEGVTKSISTVSNSSQASISSSIINPVKARSSFEELQRNYVEEGVDLSSIPQDFLCPLTGEFFEDPVTLETGQTFERSAIRAWFDQGNIKCPMTGKDLECLAVPLTNLILKRVIHSWKSEHSRQLLAYASHVVGTSGRIGSKHYDETVIFVLEQLLTCFSKEERTANARHLISLGCLAFLLQRFEIGKVEEKSRVAALFSCCIKADAHCRNLIARGINKQCLVELLQGKQVQMRTNTVLLLTELICLKRKKDVSTLLTGLQNEGMGNTIDILLEHLQSSLPNQRPLAAVLLLYLDILVEIEPQEFSIYRSEAVDAITESLDCSLTDVNVRENCCKALHILGRHFSISGKLLSEKWITKEADLNGNGEVNSVDNQEDGSLASDTYPSDDEENLSEYWLRYLTVTLLGNGKKSILETLSKCLGSEHLDLVRMCLITAEWMSRALSSLSDSEFQLSAFSSLIPPLKENLKNSEHVEHKILASTSLLNFSKISECRVLLMECTEDISVPLQTLAEVTWSAKVLYAIISGENL</sequence>
<dbReference type="SUPFAM" id="SSF57850">
    <property type="entry name" value="RING/U-box"/>
    <property type="match status" value="1"/>
</dbReference>
<dbReference type="InterPro" id="IPR016024">
    <property type="entry name" value="ARM-type_fold"/>
</dbReference>